<evidence type="ECO:0000313" key="6">
    <source>
        <dbReference type="Proteomes" id="UP000037660"/>
    </source>
</evidence>
<dbReference type="InterPro" id="IPR050411">
    <property type="entry name" value="AlphaKG_dependent_hydroxylases"/>
</dbReference>
<dbReference type="PANTHER" id="PTHR10696:SF56">
    <property type="entry name" value="TAUD_TFDA-LIKE DOMAIN-CONTAINING PROTEIN"/>
    <property type="match status" value="1"/>
</dbReference>
<dbReference type="SUPFAM" id="SSF51197">
    <property type="entry name" value="Clavaminate synthase-like"/>
    <property type="match status" value="1"/>
</dbReference>
<keyword evidence="6" id="KW-1185">Reference proteome</keyword>
<dbReference type="PANTHER" id="PTHR10696">
    <property type="entry name" value="GAMMA-BUTYROBETAINE HYDROXYLASE-RELATED"/>
    <property type="match status" value="1"/>
</dbReference>
<dbReference type="AlphaFoldDB" id="A0A0K8NUP5"/>
<evidence type="ECO:0000256" key="3">
    <source>
        <dbReference type="ARBA" id="ARBA00023194"/>
    </source>
</evidence>
<dbReference type="STRING" id="1547922.ISF6_3872"/>
<evidence type="ECO:0000256" key="1">
    <source>
        <dbReference type="ARBA" id="ARBA00001954"/>
    </source>
</evidence>
<keyword evidence="2" id="KW-0560">Oxidoreductase</keyword>
<evidence type="ECO:0000313" key="5">
    <source>
        <dbReference type="EMBL" id="GAP34093.1"/>
    </source>
</evidence>
<dbReference type="RefSeq" id="WP_197284529.1">
    <property type="nucleotide sequence ID" value="NZ_BBYR01000006.1"/>
</dbReference>
<protein>
    <recommendedName>
        <fullName evidence="4">TauD/TfdA-like domain-containing protein</fullName>
    </recommendedName>
</protein>
<dbReference type="Pfam" id="PF02668">
    <property type="entry name" value="TauD"/>
    <property type="match status" value="1"/>
</dbReference>
<proteinExistence type="predicted"/>
<dbReference type="InterPro" id="IPR003819">
    <property type="entry name" value="TauD/TfdA-like"/>
</dbReference>
<dbReference type="Gene3D" id="3.60.130.10">
    <property type="entry name" value="Clavaminate synthase-like"/>
    <property type="match status" value="1"/>
</dbReference>
<reference evidence="6" key="1">
    <citation type="submission" date="2015-07" db="EMBL/GenBank/DDBJ databases">
        <title>Discovery of a poly(ethylene terephthalate assimilation.</title>
        <authorList>
            <person name="Yoshida S."/>
            <person name="Hiraga K."/>
            <person name="Takehana T."/>
            <person name="Taniguchi I."/>
            <person name="Yamaji H."/>
            <person name="Maeda Y."/>
            <person name="Toyohara K."/>
            <person name="Miyamoto K."/>
            <person name="Kimura Y."/>
            <person name="Oda K."/>
        </authorList>
    </citation>
    <scope>NUCLEOTIDE SEQUENCE [LARGE SCALE GENOMIC DNA]</scope>
    <source>
        <strain evidence="6">NBRC 110686 / TISTR 2288 / 201-F6</strain>
    </source>
</reference>
<dbReference type="GO" id="GO:0017000">
    <property type="term" value="P:antibiotic biosynthetic process"/>
    <property type="evidence" value="ECO:0007669"/>
    <property type="project" value="UniProtKB-KW"/>
</dbReference>
<dbReference type="GO" id="GO:0016706">
    <property type="term" value="F:2-oxoglutarate-dependent dioxygenase activity"/>
    <property type="evidence" value="ECO:0007669"/>
    <property type="project" value="UniProtKB-ARBA"/>
</dbReference>
<sequence>MEVMGVATATLGAVPEFTGPMAWRAGDLLDDEWRFEFGHAERRELECAMAEPLRSRIPVVAQRPDDYTLTASRSLMARVRQALQHGRGFALLSGLPVADWGEEASTLAYWLLASLVARPVAQNVAGTLVYDVQDTQRKPEPGSGVRPDKTNVEQFFHNDNAYNRCQPEHVGLLCIRPAAEGGCSGVASIRTIHNALRERHPDVLPRLYRPFLFDRQHEHAAGEPPVVSAPVFASAGQELKMRMGLYPLLNAYKLPGNELDAEGARALEKLKEVLAEPTLCHSFSMAAGEMQFVNNLGTCHRRTAFQDGPGHKRHLVRLWLRDHGGRGYEG</sequence>
<evidence type="ECO:0000259" key="4">
    <source>
        <dbReference type="Pfam" id="PF02668"/>
    </source>
</evidence>
<feature type="domain" description="TauD/TfdA-like" evidence="4">
    <location>
        <begin position="69"/>
        <end position="319"/>
    </location>
</feature>
<accession>A0A0K8NUP5</accession>
<dbReference type="Proteomes" id="UP000037660">
    <property type="component" value="Unassembled WGS sequence"/>
</dbReference>
<comment type="cofactor">
    <cofactor evidence="1">
        <name>Fe(2+)</name>
        <dbReference type="ChEBI" id="CHEBI:29033"/>
    </cofactor>
</comment>
<reference evidence="5 6" key="2">
    <citation type="journal article" date="2016" name="Science">
        <title>A bacterium that degrades and assimilates poly(ethylene terephthalate).</title>
        <authorList>
            <person name="Yoshida S."/>
            <person name="Hiraga K."/>
            <person name="Takehana T."/>
            <person name="Taniguchi I."/>
            <person name="Yamaji H."/>
            <person name="Maeda Y."/>
            <person name="Toyohara K."/>
            <person name="Miyamoto K."/>
            <person name="Kimura Y."/>
            <person name="Oda K."/>
        </authorList>
    </citation>
    <scope>NUCLEOTIDE SEQUENCE [LARGE SCALE GENOMIC DNA]</scope>
    <source>
        <strain evidence="6">NBRC 110686 / TISTR 2288 / 201-F6</strain>
    </source>
</reference>
<comment type="caution">
    <text evidence="5">The sequence shown here is derived from an EMBL/GenBank/DDBJ whole genome shotgun (WGS) entry which is preliminary data.</text>
</comment>
<dbReference type="InterPro" id="IPR042098">
    <property type="entry name" value="TauD-like_sf"/>
</dbReference>
<evidence type="ECO:0000256" key="2">
    <source>
        <dbReference type="ARBA" id="ARBA00023002"/>
    </source>
</evidence>
<dbReference type="EMBL" id="BBYR01000006">
    <property type="protein sequence ID" value="GAP34093.1"/>
    <property type="molecule type" value="Genomic_DNA"/>
</dbReference>
<gene>
    <name evidence="5" type="ORF">ISF6_3872</name>
</gene>
<organism evidence="5 6">
    <name type="scientific">Piscinibacter sakaiensis</name>
    <name type="common">Ideonella sakaiensis</name>
    <dbReference type="NCBI Taxonomy" id="1547922"/>
    <lineage>
        <taxon>Bacteria</taxon>
        <taxon>Pseudomonadati</taxon>
        <taxon>Pseudomonadota</taxon>
        <taxon>Betaproteobacteria</taxon>
        <taxon>Burkholderiales</taxon>
        <taxon>Sphaerotilaceae</taxon>
        <taxon>Piscinibacter</taxon>
    </lineage>
</organism>
<keyword evidence="3" id="KW-0045">Antibiotic biosynthesis</keyword>
<name>A0A0K8NUP5_PISS1</name>